<reference evidence="2" key="1">
    <citation type="submission" date="2020-08" db="EMBL/GenBank/DDBJ databases">
        <title>Genome sequencing and assembly of the red palm weevil Rhynchophorus ferrugineus.</title>
        <authorList>
            <person name="Dias G.B."/>
            <person name="Bergman C.M."/>
            <person name="Manee M."/>
        </authorList>
    </citation>
    <scope>NUCLEOTIDE SEQUENCE</scope>
    <source>
        <strain evidence="2">AA-2017</strain>
        <tissue evidence="2">Whole larva</tissue>
    </source>
</reference>
<name>A0A834IT81_RHYFE</name>
<gene>
    <name evidence="2" type="ORF">GWI33_021805</name>
</gene>
<evidence type="ECO:0000256" key="1">
    <source>
        <dbReference type="SAM" id="SignalP"/>
    </source>
</evidence>
<keyword evidence="1" id="KW-0732">Signal</keyword>
<dbReference type="OrthoDB" id="8119829at2759"/>
<dbReference type="Proteomes" id="UP000625711">
    <property type="component" value="Unassembled WGS sequence"/>
</dbReference>
<proteinExistence type="predicted"/>
<accession>A0A834IT81</accession>
<dbReference type="AlphaFoldDB" id="A0A834IT81"/>
<feature type="chain" id="PRO_5032853698" evidence="1">
    <location>
        <begin position="17"/>
        <end position="190"/>
    </location>
</feature>
<comment type="caution">
    <text evidence="2">The sequence shown here is derived from an EMBL/GenBank/DDBJ whole genome shotgun (WGS) entry which is preliminary data.</text>
</comment>
<feature type="signal peptide" evidence="1">
    <location>
        <begin position="1"/>
        <end position="16"/>
    </location>
</feature>
<keyword evidence="3" id="KW-1185">Reference proteome</keyword>
<evidence type="ECO:0000313" key="3">
    <source>
        <dbReference type="Proteomes" id="UP000625711"/>
    </source>
</evidence>
<organism evidence="2 3">
    <name type="scientific">Rhynchophorus ferrugineus</name>
    <name type="common">Red palm weevil</name>
    <name type="synonym">Curculio ferrugineus</name>
    <dbReference type="NCBI Taxonomy" id="354439"/>
    <lineage>
        <taxon>Eukaryota</taxon>
        <taxon>Metazoa</taxon>
        <taxon>Ecdysozoa</taxon>
        <taxon>Arthropoda</taxon>
        <taxon>Hexapoda</taxon>
        <taxon>Insecta</taxon>
        <taxon>Pterygota</taxon>
        <taxon>Neoptera</taxon>
        <taxon>Endopterygota</taxon>
        <taxon>Coleoptera</taxon>
        <taxon>Polyphaga</taxon>
        <taxon>Cucujiformia</taxon>
        <taxon>Curculionidae</taxon>
        <taxon>Dryophthorinae</taxon>
        <taxon>Rhynchophorus</taxon>
    </lineage>
</organism>
<dbReference type="EMBL" id="JAACXV010000073">
    <property type="protein sequence ID" value="KAF7284613.1"/>
    <property type="molecule type" value="Genomic_DNA"/>
</dbReference>
<evidence type="ECO:0000313" key="2">
    <source>
        <dbReference type="EMBL" id="KAF7284613.1"/>
    </source>
</evidence>
<sequence length="190" mass="20622">MVRLLVSVFVIGLSSSLLVFGTTETTTEENVETTTGSSEKNNASKDLYVIRKVVYEIGILTEVDENNTEYDNRTHEQVDISFFDPADNGTFIDLSHIPIPVETNVSGVAVTGIVSSNIGNLIFPPNGSVALNESSLPILPDRQVKVTRNITTVDKDKSLNILSGISDVLGLSKLVEARPKEDQEIQKATS</sequence>
<protein>
    <submittedName>
        <fullName evidence="2">Uncharacterized protein</fullName>
    </submittedName>
</protein>